<evidence type="ECO:0000259" key="1">
    <source>
        <dbReference type="Pfam" id="PF13358"/>
    </source>
</evidence>
<dbReference type="Proteomes" id="UP000076078">
    <property type="component" value="Unassembled WGS sequence"/>
</dbReference>
<organism evidence="2 3">
    <name type="scientific">Tieghemostelium lacteum</name>
    <name type="common">Slime mold</name>
    <name type="synonym">Dictyostelium lacteum</name>
    <dbReference type="NCBI Taxonomy" id="361077"/>
    <lineage>
        <taxon>Eukaryota</taxon>
        <taxon>Amoebozoa</taxon>
        <taxon>Evosea</taxon>
        <taxon>Eumycetozoa</taxon>
        <taxon>Dictyostelia</taxon>
        <taxon>Dictyosteliales</taxon>
        <taxon>Raperosteliaceae</taxon>
        <taxon>Tieghemostelium</taxon>
    </lineage>
</organism>
<dbReference type="OMA" id="NTNDWSK"/>
<feature type="domain" description="Tc1-like transposase DDE" evidence="1">
    <location>
        <begin position="19"/>
        <end position="158"/>
    </location>
</feature>
<keyword evidence="3" id="KW-1185">Reference proteome</keyword>
<dbReference type="InterPro" id="IPR036397">
    <property type="entry name" value="RNaseH_sf"/>
</dbReference>
<comment type="caution">
    <text evidence="2">The sequence shown here is derived from an EMBL/GenBank/DDBJ whole genome shotgun (WGS) entry which is preliminary data.</text>
</comment>
<dbReference type="AlphaFoldDB" id="A0A151ZD70"/>
<protein>
    <recommendedName>
        <fullName evidence="1">Tc1-like transposase DDE domain-containing protein</fullName>
    </recommendedName>
</protein>
<dbReference type="GO" id="GO:0003676">
    <property type="term" value="F:nucleic acid binding"/>
    <property type="evidence" value="ECO:0007669"/>
    <property type="project" value="InterPro"/>
</dbReference>
<dbReference type="Gene3D" id="3.30.420.10">
    <property type="entry name" value="Ribonuclease H-like superfamily/Ribonuclease H"/>
    <property type="match status" value="1"/>
</dbReference>
<dbReference type="Pfam" id="PF13358">
    <property type="entry name" value="DDE_3"/>
    <property type="match status" value="1"/>
</dbReference>
<reference evidence="2 3" key="1">
    <citation type="submission" date="2015-12" db="EMBL/GenBank/DDBJ databases">
        <title>Dictyostelia acquired genes for synthesis and detection of signals that induce cell-type specialization by lateral gene transfer from prokaryotes.</title>
        <authorList>
            <person name="Gloeckner G."/>
            <person name="Schaap P."/>
        </authorList>
    </citation>
    <scope>NUCLEOTIDE SEQUENCE [LARGE SCALE GENOMIC DNA]</scope>
    <source>
        <strain evidence="2 3">TK</strain>
    </source>
</reference>
<accession>A0A151ZD70</accession>
<evidence type="ECO:0000313" key="2">
    <source>
        <dbReference type="EMBL" id="KYQ91881.1"/>
    </source>
</evidence>
<dbReference type="InParanoid" id="A0A151ZD70"/>
<dbReference type="InterPro" id="IPR038717">
    <property type="entry name" value="Tc1-like_DDE_dom"/>
</dbReference>
<evidence type="ECO:0000313" key="3">
    <source>
        <dbReference type="Proteomes" id="UP000076078"/>
    </source>
</evidence>
<dbReference type="OrthoDB" id="31072at2759"/>
<gene>
    <name evidence="2" type="ORF">DLAC_07218</name>
</gene>
<dbReference type="STRING" id="361077.A0A151ZD70"/>
<sequence length="196" mass="22788">MMLYAGHLFYTNTNDWSKFVFLDEVHFNSRDLRKKKVLGPKNDKVFVKTDTCLSTSFSMSSMVRYDGSMFVSPYRQTNDQFNARDFIIEALKSKFILPGDILFMDNAAVHTGCETFQVLCLVLEGLNITLRFLPAYSPELNPIELCFGYVKNFIRRHRSDLEMDLHGLVSIAFLLLCQKPDTIKSFFKKAIRKWHD</sequence>
<name>A0A151ZD70_TIELA</name>
<dbReference type="EMBL" id="LODT01000033">
    <property type="protein sequence ID" value="KYQ91881.1"/>
    <property type="molecule type" value="Genomic_DNA"/>
</dbReference>
<proteinExistence type="predicted"/>